<reference evidence="1 2" key="1">
    <citation type="submission" date="2020-08" db="EMBL/GenBank/DDBJ databases">
        <title>Functional genomics of gut bacteria from endangered species of beetles.</title>
        <authorList>
            <person name="Carlos-Shanley C."/>
        </authorList>
    </citation>
    <scope>NUCLEOTIDE SEQUENCE [LARGE SCALE GENOMIC DNA]</scope>
    <source>
        <strain evidence="1 2">S00198</strain>
    </source>
</reference>
<dbReference type="RefSeq" id="WP_184863047.1">
    <property type="nucleotide sequence ID" value="NZ_JACHLK010000014.1"/>
</dbReference>
<dbReference type="EMBL" id="JACHLK010000014">
    <property type="protein sequence ID" value="MBB6562740.1"/>
    <property type="molecule type" value="Genomic_DNA"/>
</dbReference>
<name>A0A7X0UCK7_9BURK</name>
<keyword evidence="2" id="KW-1185">Reference proteome</keyword>
<gene>
    <name evidence="1" type="ORF">HNP48_005456</name>
</gene>
<sequence length="105" mass="11543">MKSWYKLSLGNDAQAFEPTQRIQQMFMSQFLISPAGSKRALFSCYDKQADKLWLFFSPAAQDIALRVYAQPCDPPTALDCIGLLAGEGDALSDPVHEAEAEVATV</sequence>
<dbReference type="Proteomes" id="UP000575083">
    <property type="component" value="Unassembled WGS sequence"/>
</dbReference>
<organism evidence="1 2">
    <name type="scientific">Acidovorax soli</name>
    <dbReference type="NCBI Taxonomy" id="592050"/>
    <lineage>
        <taxon>Bacteria</taxon>
        <taxon>Pseudomonadati</taxon>
        <taxon>Pseudomonadota</taxon>
        <taxon>Betaproteobacteria</taxon>
        <taxon>Burkholderiales</taxon>
        <taxon>Comamonadaceae</taxon>
        <taxon>Acidovorax</taxon>
    </lineage>
</organism>
<dbReference type="AlphaFoldDB" id="A0A7X0UCK7"/>
<evidence type="ECO:0000313" key="2">
    <source>
        <dbReference type="Proteomes" id="UP000575083"/>
    </source>
</evidence>
<protein>
    <submittedName>
        <fullName evidence="1">Uncharacterized protein</fullName>
    </submittedName>
</protein>
<proteinExistence type="predicted"/>
<comment type="caution">
    <text evidence="1">The sequence shown here is derived from an EMBL/GenBank/DDBJ whole genome shotgun (WGS) entry which is preliminary data.</text>
</comment>
<accession>A0A7X0UCK7</accession>
<evidence type="ECO:0000313" key="1">
    <source>
        <dbReference type="EMBL" id="MBB6562740.1"/>
    </source>
</evidence>